<dbReference type="InterPro" id="IPR002078">
    <property type="entry name" value="Sigma_54_int"/>
</dbReference>
<dbReference type="SMART" id="SM00240">
    <property type="entry name" value="FHA"/>
    <property type="match status" value="1"/>
</dbReference>
<dbReference type="Pfam" id="PF00498">
    <property type="entry name" value="FHA"/>
    <property type="match status" value="1"/>
</dbReference>
<dbReference type="PRINTS" id="PR01590">
    <property type="entry name" value="HTHFIS"/>
</dbReference>
<feature type="region of interest" description="Disordered" evidence="6">
    <location>
        <begin position="28"/>
        <end position="54"/>
    </location>
</feature>
<dbReference type="PROSITE" id="PS00688">
    <property type="entry name" value="SIGMA54_INTERACT_3"/>
    <property type="match status" value="1"/>
</dbReference>
<dbReference type="EMBL" id="CP022203">
    <property type="protein sequence ID" value="ATB45346.1"/>
    <property type="molecule type" value="Genomic_DNA"/>
</dbReference>
<dbReference type="SUPFAM" id="SSF52540">
    <property type="entry name" value="P-loop containing nucleoside triphosphate hydrolases"/>
    <property type="match status" value="1"/>
</dbReference>
<dbReference type="Gene3D" id="1.10.8.60">
    <property type="match status" value="1"/>
</dbReference>
<dbReference type="InterPro" id="IPR002197">
    <property type="entry name" value="HTH_Fis"/>
</dbReference>
<dbReference type="InterPro" id="IPR025943">
    <property type="entry name" value="Sigma_54_int_dom_ATP-bd_2"/>
</dbReference>
<keyword evidence="1" id="KW-0547">Nucleotide-binding</keyword>
<dbReference type="AlphaFoldDB" id="A0A250JQE8"/>
<sequence length="644" mass="68980">MNRPDVWSPGRRTAVHATGCPLQCGRDSIRRSHMATSQTSARDTRPLGTAPESSDAGASYLLVLEGDSTWRFSLPAEGVVLVGRDEQADLRLRDDSVSRRHARLVLTEEGARLVDLGSHNGTTLNGRPVDTAQPLLSGDVVSFGAVVAVVRTRARAAPAHAPLQAGRLMSRLGDEADRALRYGRPLTALVLALPEQGCAGREAVEALLAAEAGPAEAAGWLDGSHLLWLMPEVSGEPGEDGLGERVGALLAACPQGRLGIATCPSDGCDAESLVAAARAAARTAVSGAWAPAAESITRLTLADRTVLVADPAMAQLYSLLRRLAASELPVLVCGETGVGKENAAFAVHHWSPRSEKPFIAINCAALPEGLVESELFGHERGAFTGANTTRVGLLESAQGGTVFLDEVGELPASAQAKLLRALEVRRITRVGDVRERPIDLRVVAATHRDLEAEVEAGRFREDLYFRLGAATVLLPPLRERPREVPLLARDFLARACQALGREELELSASTLYALSRHAWPGNVRELRNLMDYAAAAVPENVVEPHHLPARMQQRGAGTPVPVLEQDAVPPPMEAERVAPPKARVPLAQELRELERRRMQEALDEAEGVQTRAAAMIGMPIRTFSFKLKQLGLNPRASRKGPPFG</sequence>
<organism evidence="9 10">
    <name type="scientific">Corallococcus macrosporus DSM 14697</name>
    <dbReference type="NCBI Taxonomy" id="1189310"/>
    <lineage>
        <taxon>Bacteria</taxon>
        <taxon>Pseudomonadati</taxon>
        <taxon>Myxococcota</taxon>
        <taxon>Myxococcia</taxon>
        <taxon>Myxococcales</taxon>
        <taxon>Cystobacterineae</taxon>
        <taxon>Myxococcaceae</taxon>
        <taxon>Corallococcus</taxon>
    </lineage>
</organism>
<dbReference type="InterPro" id="IPR008984">
    <property type="entry name" value="SMAD_FHA_dom_sf"/>
</dbReference>
<dbReference type="GO" id="GO:0005524">
    <property type="term" value="F:ATP binding"/>
    <property type="evidence" value="ECO:0007669"/>
    <property type="project" value="UniProtKB-KW"/>
</dbReference>
<dbReference type="Gene3D" id="1.10.10.60">
    <property type="entry name" value="Homeodomain-like"/>
    <property type="match status" value="1"/>
</dbReference>
<dbReference type="InterPro" id="IPR027417">
    <property type="entry name" value="P-loop_NTPase"/>
</dbReference>
<dbReference type="SUPFAM" id="SSF49879">
    <property type="entry name" value="SMAD/FHA domain"/>
    <property type="match status" value="1"/>
</dbReference>
<dbReference type="PANTHER" id="PTHR32071">
    <property type="entry name" value="TRANSCRIPTIONAL REGULATORY PROTEIN"/>
    <property type="match status" value="1"/>
</dbReference>
<evidence type="ECO:0000256" key="5">
    <source>
        <dbReference type="ARBA" id="ARBA00023163"/>
    </source>
</evidence>
<evidence type="ECO:0000256" key="6">
    <source>
        <dbReference type="SAM" id="MobiDB-lite"/>
    </source>
</evidence>
<keyword evidence="10" id="KW-1185">Reference proteome</keyword>
<feature type="domain" description="FHA" evidence="7">
    <location>
        <begin position="80"/>
        <end position="129"/>
    </location>
</feature>
<dbReference type="SUPFAM" id="SSF46689">
    <property type="entry name" value="Homeodomain-like"/>
    <property type="match status" value="1"/>
</dbReference>
<reference evidence="9 10" key="1">
    <citation type="submission" date="2017-06" db="EMBL/GenBank/DDBJ databases">
        <title>Sequencing and comparative analysis of myxobacterial genomes.</title>
        <authorList>
            <person name="Rupp O."/>
            <person name="Goesmann A."/>
            <person name="Sogaard-Andersen L."/>
        </authorList>
    </citation>
    <scope>NUCLEOTIDE SEQUENCE [LARGE SCALE GENOMIC DNA]</scope>
    <source>
        <strain evidence="9 10">DSM 14697</strain>
    </source>
</reference>
<dbReference type="InterPro" id="IPR058031">
    <property type="entry name" value="AAA_lid_NorR"/>
</dbReference>
<dbReference type="PANTHER" id="PTHR32071:SF81">
    <property type="entry name" value="PROPIONATE CATABOLISM OPERON REGULATORY PROTEIN"/>
    <property type="match status" value="1"/>
</dbReference>
<dbReference type="Pfam" id="PF25601">
    <property type="entry name" value="AAA_lid_14"/>
    <property type="match status" value="1"/>
</dbReference>
<dbReference type="Proteomes" id="UP000217343">
    <property type="component" value="Chromosome"/>
</dbReference>
<dbReference type="InterPro" id="IPR009057">
    <property type="entry name" value="Homeodomain-like_sf"/>
</dbReference>
<gene>
    <name evidence="9" type="ORF">MYMAC_000931</name>
</gene>
<dbReference type="SMART" id="SM00382">
    <property type="entry name" value="AAA"/>
    <property type="match status" value="1"/>
</dbReference>
<evidence type="ECO:0000313" key="10">
    <source>
        <dbReference type="Proteomes" id="UP000217343"/>
    </source>
</evidence>
<keyword evidence="4" id="KW-0238">DNA-binding</keyword>
<evidence type="ECO:0000259" key="7">
    <source>
        <dbReference type="PROSITE" id="PS50006"/>
    </source>
</evidence>
<evidence type="ECO:0000259" key="8">
    <source>
        <dbReference type="PROSITE" id="PS50045"/>
    </source>
</evidence>
<dbReference type="PROSITE" id="PS50045">
    <property type="entry name" value="SIGMA54_INTERACT_4"/>
    <property type="match status" value="1"/>
</dbReference>
<dbReference type="KEGG" id="mmas:MYMAC_000931"/>
<dbReference type="Gene3D" id="2.60.200.20">
    <property type="match status" value="1"/>
</dbReference>
<dbReference type="Pfam" id="PF02954">
    <property type="entry name" value="HTH_8"/>
    <property type="match status" value="1"/>
</dbReference>
<evidence type="ECO:0000256" key="3">
    <source>
        <dbReference type="ARBA" id="ARBA00023015"/>
    </source>
</evidence>
<dbReference type="GO" id="GO:0043565">
    <property type="term" value="F:sequence-specific DNA binding"/>
    <property type="evidence" value="ECO:0007669"/>
    <property type="project" value="InterPro"/>
</dbReference>
<feature type="domain" description="Sigma-54 factor interaction" evidence="8">
    <location>
        <begin position="306"/>
        <end position="535"/>
    </location>
</feature>
<accession>A0A250JQE8</accession>
<dbReference type="Pfam" id="PF00158">
    <property type="entry name" value="Sigma54_activat"/>
    <property type="match status" value="1"/>
</dbReference>
<evidence type="ECO:0000256" key="1">
    <source>
        <dbReference type="ARBA" id="ARBA00022741"/>
    </source>
</evidence>
<dbReference type="PROSITE" id="PS50006">
    <property type="entry name" value="FHA_DOMAIN"/>
    <property type="match status" value="1"/>
</dbReference>
<evidence type="ECO:0000256" key="4">
    <source>
        <dbReference type="ARBA" id="ARBA00023125"/>
    </source>
</evidence>
<dbReference type="FunFam" id="3.40.50.300:FF:000006">
    <property type="entry name" value="DNA-binding transcriptional regulator NtrC"/>
    <property type="match status" value="1"/>
</dbReference>
<keyword evidence="2" id="KW-0067">ATP-binding</keyword>
<dbReference type="PROSITE" id="PS00676">
    <property type="entry name" value="SIGMA54_INTERACT_2"/>
    <property type="match status" value="1"/>
</dbReference>
<dbReference type="Gene3D" id="3.40.50.300">
    <property type="entry name" value="P-loop containing nucleotide triphosphate hydrolases"/>
    <property type="match status" value="1"/>
</dbReference>
<dbReference type="InterPro" id="IPR000253">
    <property type="entry name" value="FHA_dom"/>
</dbReference>
<dbReference type="InterPro" id="IPR025944">
    <property type="entry name" value="Sigma_54_int_dom_CS"/>
</dbReference>
<dbReference type="CDD" id="cd00060">
    <property type="entry name" value="FHA"/>
    <property type="match status" value="1"/>
</dbReference>
<dbReference type="InterPro" id="IPR003593">
    <property type="entry name" value="AAA+_ATPase"/>
</dbReference>
<evidence type="ECO:0000313" key="9">
    <source>
        <dbReference type="EMBL" id="ATB45346.1"/>
    </source>
</evidence>
<dbReference type="CDD" id="cd00009">
    <property type="entry name" value="AAA"/>
    <property type="match status" value="1"/>
</dbReference>
<name>A0A250JQE8_9BACT</name>
<evidence type="ECO:0000256" key="2">
    <source>
        <dbReference type="ARBA" id="ARBA00022840"/>
    </source>
</evidence>
<dbReference type="GO" id="GO:0006355">
    <property type="term" value="P:regulation of DNA-templated transcription"/>
    <property type="evidence" value="ECO:0007669"/>
    <property type="project" value="InterPro"/>
</dbReference>
<proteinExistence type="predicted"/>
<keyword evidence="3" id="KW-0805">Transcription regulation</keyword>
<protein>
    <submittedName>
        <fullName evidence="9">Sigma-54-dependent Fis family transcriptional regulator</fullName>
    </submittedName>
</protein>
<keyword evidence="5" id="KW-0804">Transcription</keyword>